<dbReference type="GO" id="GO:0006508">
    <property type="term" value="P:proteolysis"/>
    <property type="evidence" value="ECO:0007669"/>
    <property type="project" value="UniProtKB-KW"/>
</dbReference>
<keyword evidence="1" id="KW-0378">Hydrolase</keyword>
<dbReference type="PROSITE" id="PS00141">
    <property type="entry name" value="ASP_PROTEASE"/>
    <property type="match status" value="1"/>
</dbReference>
<dbReference type="Proteomes" id="UP001268683">
    <property type="component" value="Chromosome"/>
</dbReference>
<dbReference type="InterPro" id="IPR001969">
    <property type="entry name" value="Aspartic_peptidase_AS"/>
</dbReference>
<feature type="domain" description="Peptidase A2" evidence="2">
    <location>
        <begin position="196"/>
        <end position="288"/>
    </location>
</feature>
<dbReference type="AlphaFoldDB" id="A0AA52EFT2"/>
<evidence type="ECO:0000256" key="1">
    <source>
        <dbReference type="ARBA" id="ARBA00022801"/>
    </source>
</evidence>
<name>A0AA52EFT2_9PROT</name>
<gene>
    <name evidence="3" type="ORF">QGN29_09240</name>
</gene>
<evidence type="ECO:0000313" key="4">
    <source>
        <dbReference type="Proteomes" id="UP001268683"/>
    </source>
</evidence>
<reference evidence="3" key="1">
    <citation type="submission" date="2023-04" db="EMBL/GenBank/DDBJ databases">
        <title>Complete genome sequence of Temperatibacter marinus.</title>
        <authorList>
            <person name="Rong J.-C."/>
            <person name="Yi M.-L."/>
            <person name="Zhao Q."/>
        </authorList>
    </citation>
    <scope>NUCLEOTIDE SEQUENCE</scope>
    <source>
        <strain evidence="3">NBRC 110045</strain>
    </source>
</reference>
<sequence length="308" mass="34733">MMNRLISSFNLFGLCLTLTLLSLSSHAFEKDFFKRQLTLDFEWERKGRILVPVTVHSFGQQLFLFDSAAGGTTIYQDPARLVGAERLIGKSQKILTSTGMETASLYNIRKLSFGMRSQTYAGLPALREYSQRKEFGVLALDLILWQVYEVSPKENKIHIYKYADHFAKKAEWVQLEKGTMAGNAVFVKLLFNDHLVEAMVDTGASTTILNRAAYEKIARPDEGRAKKYRKITGSASSSVVGQEVLIDVSFHKELGTGVKDHKVLITDLPAFSALGLQDQPMILLGMDLLSSENFVLDMRHSRLFLRRK</sequence>
<proteinExistence type="predicted"/>
<accession>A0AA52EFT2</accession>
<dbReference type="PROSITE" id="PS50175">
    <property type="entry name" value="ASP_PROT_RETROV"/>
    <property type="match status" value="1"/>
</dbReference>
<dbReference type="GO" id="GO:0004190">
    <property type="term" value="F:aspartic-type endopeptidase activity"/>
    <property type="evidence" value="ECO:0007669"/>
    <property type="project" value="InterPro"/>
</dbReference>
<dbReference type="SUPFAM" id="SSF50630">
    <property type="entry name" value="Acid proteases"/>
    <property type="match status" value="1"/>
</dbReference>
<dbReference type="RefSeq" id="WP_310797566.1">
    <property type="nucleotide sequence ID" value="NZ_CP123872.1"/>
</dbReference>
<evidence type="ECO:0000259" key="2">
    <source>
        <dbReference type="PROSITE" id="PS50175"/>
    </source>
</evidence>
<dbReference type="Gene3D" id="2.40.70.10">
    <property type="entry name" value="Acid Proteases"/>
    <property type="match status" value="1"/>
</dbReference>
<organism evidence="3 4">
    <name type="scientific">Temperatibacter marinus</name>
    <dbReference type="NCBI Taxonomy" id="1456591"/>
    <lineage>
        <taxon>Bacteria</taxon>
        <taxon>Pseudomonadati</taxon>
        <taxon>Pseudomonadota</taxon>
        <taxon>Alphaproteobacteria</taxon>
        <taxon>Kordiimonadales</taxon>
        <taxon>Temperatibacteraceae</taxon>
        <taxon>Temperatibacter</taxon>
    </lineage>
</organism>
<protein>
    <submittedName>
        <fullName evidence="3">Retroviral-like aspartic protease family protein</fullName>
    </submittedName>
</protein>
<evidence type="ECO:0000313" key="3">
    <source>
        <dbReference type="EMBL" id="WND01737.1"/>
    </source>
</evidence>
<keyword evidence="3" id="KW-0645">Protease</keyword>
<dbReference type="Pfam" id="PF13650">
    <property type="entry name" value="Asp_protease_2"/>
    <property type="match status" value="1"/>
</dbReference>
<dbReference type="InterPro" id="IPR021109">
    <property type="entry name" value="Peptidase_aspartic_dom_sf"/>
</dbReference>
<dbReference type="EMBL" id="CP123872">
    <property type="protein sequence ID" value="WND01737.1"/>
    <property type="molecule type" value="Genomic_DNA"/>
</dbReference>
<dbReference type="KEGG" id="tmk:QGN29_09240"/>
<dbReference type="InterPro" id="IPR001995">
    <property type="entry name" value="Peptidase_A2_cat"/>
</dbReference>
<keyword evidence="4" id="KW-1185">Reference proteome</keyword>